<dbReference type="RefSeq" id="XP_038986466.1">
    <property type="nucleotide sequence ID" value="XM_039130538.1"/>
</dbReference>
<name>A0A8B9AIB9_PHODC</name>
<reference evidence="3" key="2">
    <citation type="submission" date="2025-08" db="UniProtKB">
        <authorList>
            <consortium name="RefSeq"/>
        </authorList>
    </citation>
    <scope>IDENTIFICATION</scope>
    <source>
        <tissue evidence="3">Young leaves</tissue>
    </source>
</reference>
<sequence>MVARATVVLEEIVVVLAAIKKYSGDYWYRQCGERVEVGSCSGGSYDNSIDGRDDDDNNDGGDGGMTCPSSSGSSSLLSDDERPTDPCPLRRRATSDAKLLSSSLLSGGKRPSASSSLVSGTERPATYDKLKKRRGSGPSTTSSARRFLCRSNRTGSLCSQGKKCSKAPKTQRLVTPLTLHDLIRPRSYTLHAYLMIWLSSIVAPVDHD</sequence>
<gene>
    <name evidence="3" type="primary">LOC120111965</name>
</gene>
<organism evidence="2 3">
    <name type="scientific">Phoenix dactylifera</name>
    <name type="common">Date palm</name>
    <dbReference type="NCBI Taxonomy" id="42345"/>
    <lineage>
        <taxon>Eukaryota</taxon>
        <taxon>Viridiplantae</taxon>
        <taxon>Streptophyta</taxon>
        <taxon>Embryophyta</taxon>
        <taxon>Tracheophyta</taxon>
        <taxon>Spermatophyta</taxon>
        <taxon>Magnoliopsida</taxon>
        <taxon>Liliopsida</taxon>
        <taxon>Arecaceae</taxon>
        <taxon>Coryphoideae</taxon>
        <taxon>Phoeniceae</taxon>
        <taxon>Phoenix</taxon>
    </lineage>
</organism>
<dbReference type="KEGG" id="pda:120111965"/>
<evidence type="ECO:0000256" key="1">
    <source>
        <dbReference type="SAM" id="MobiDB-lite"/>
    </source>
</evidence>
<accession>A0A8B9AIB9</accession>
<proteinExistence type="predicted"/>
<protein>
    <submittedName>
        <fullName evidence="3">Uncharacterized protein LOC120111965</fullName>
    </submittedName>
</protein>
<dbReference type="Proteomes" id="UP000228380">
    <property type="component" value="Chromosome 9"/>
</dbReference>
<keyword evidence="2" id="KW-1185">Reference proteome</keyword>
<dbReference type="GeneID" id="120111965"/>
<evidence type="ECO:0000313" key="2">
    <source>
        <dbReference type="Proteomes" id="UP000228380"/>
    </source>
</evidence>
<feature type="region of interest" description="Disordered" evidence="1">
    <location>
        <begin position="42"/>
        <end position="144"/>
    </location>
</feature>
<reference evidence="2" key="1">
    <citation type="journal article" date="2019" name="Nat. Commun.">
        <title>Genome-wide association mapping of date palm fruit traits.</title>
        <authorList>
            <person name="Hazzouri K.M."/>
            <person name="Gros-Balthazard M."/>
            <person name="Flowers J.M."/>
            <person name="Copetti D."/>
            <person name="Lemansour A."/>
            <person name="Lebrun M."/>
            <person name="Masmoudi K."/>
            <person name="Ferrand S."/>
            <person name="Dhar M.I."/>
            <person name="Fresquez Z.A."/>
            <person name="Rosas U."/>
            <person name="Zhang J."/>
            <person name="Talag J."/>
            <person name="Lee S."/>
            <person name="Kudrna D."/>
            <person name="Powell R.F."/>
            <person name="Leitch I.J."/>
            <person name="Krueger R.R."/>
            <person name="Wing R.A."/>
            <person name="Amiri K.M.A."/>
            <person name="Purugganan M.D."/>
        </authorList>
    </citation>
    <scope>NUCLEOTIDE SEQUENCE [LARGE SCALE GENOMIC DNA]</scope>
    <source>
        <strain evidence="2">cv. Khalas</strain>
    </source>
</reference>
<dbReference type="AlphaFoldDB" id="A0A8B9AIB9"/>
<evidence type="ECO:0000313" key="3">
    <source>
        <dbReference type="RefSeq" id="XP_038986466.1"/>
    </source>
</evidence>